<accession>A0ABT5VXE6</accession>
<name>A0ABT5VXE6_9BACT</name>
<organism evidence="1 2">
    <name type="scientific">Paralabilibaculum antarcticum</name>
    <dbReference type="NCBI Taxonomy" id="2912572"/>
    <lineage>
        <taxon>Bacteria</taxon>
        <taxon>Pseudomonadati</taxon>
        <taxon>Bacteroidota</taxon>
        <taxon>Bacteroidia</taxon>
        <taxon>Marinilabiliales</taxon>
        <taxon>Marinifilaceae</taxon>
        <taxon>Paralabilibaculum</taxon>
    </lineage>
</organism>
<gene>
    <name evidence="1" type="ORF">L3049_19000</name>
</gene>
<dbReference type="RefSeq" id="WP_275111416.1">
    <property type="nucleotide sequence ID" value="NZ_JAKJSC010000008.1"/>
</dbReference>
<evidence type="ECO:0000313" key="1">
    <source>
        <dbReference type="EMBL" id="MDE5420084.1"/>
    </source>
</evidence>
<dbReference type="Proteomes" id="UP001528920">
    <property type="component" value="Unassembled WGS sequence"/>
</dbReference>
<sequence length="210" mass="24245">MEGEKSSIQKLQDFAKSTGRDIKSSEDAYSSNAMQPIVYHKRLVYIKNHPNSNTFFTCFSDPKNVSGIAHCSGVFFSLPVSKSTKISIRKKFITDKLNFFSNNENNKTGSQNFDSKVVFEKYQLTGADRIFTNTRVQEIIKNALEFDLRLRVGINGVDVSFVPELKEESHFGIYTTQDWFEEPEKIEILFKFVEKIRTYVIRENEPNLIL</sequence>
<reference evidence="1 2" key="1">
    <citation type="submission" date="2022-01" db="EMBL/GenBank/DDBJ databases">
        <title>Labilibaculum sp. nov, a marine bacterium isolated from Antarctica.</title>
        <authorList>
            <person name="Dai W."/>
        </authorList>
    </citation>
    <scope>NUCLEOTIDE SEQUENCE [LARGE SCALE GENOMIC DNA]</scope>
    <source>
        <strain evidence="1 2">DW002</strain>
    </source>
</reference>
<dbReference type="EMBL" id="JAKJSC010000008">
    <property type="protein sequence ID" value="MDE5420084.1"/>
    <property type="molecule type" value="Genomic_DNA"/>
</dbReference>
<proteinExistence type="predicted"/>
<protein>
    <submittedName>
        <fullName evidence="1">Uncharacterized protein</fullName>
    </submittedName>
</protein>
<keyword evidence="2" id="KW-1185">Reference proteome</keyword>
<comment type="caution">
    <text evidence="1">The sequence shown here is derived from an EMBL/GenBank/DDBJ whole genome shotgun (WGS) entry which is preliminary data.</text>
</comment>
<evidence type="ECO:0000313" key="2">
    <source>
        <dbReference type="Proteomes" id="UP001528920"/>
    </source>
</evidence>